<keyword evidence="6 11" id="KW-0256">Endoplasmic reticulum</keyword>
<evidence type="ECO:0000256" key="8">
    <source>
        <dbReference type="ARBA" id="ARBA00023098"/>
    </source>
</evidence>
<comment type="caution">
    <text evidence="12">The sequence shown here is derived from an EMBL/GenBank/DDBJ whole genome shotgun (WGS) entry which is preliminary data.</text>
</comment>
<dbReference type="Proteomes" id="UP000186922">
    <property type="component" value="Unassembled WGS sequence"/>
</dbReference>
<evidence type="ECO:0000256" key="5">
    <source>
        <dbReference type="ARBA" id="ARBA00022692"/>
    </source>
</evidence>
<name>A0A1D1VX17_RAMVA</name>
<dbReference type="OrthoDB" id="264532at2759"/>
<sequence>MMGKKVLGVELAPAHVPLERRKQTLSALMAMLIFVFGGLSATILMIKLLFTNYFWITLLYGVWYIYDWNSSSHGGHRVNSVRRMKYNEYLRDYFPISLIKTADLDPAHNYILGYHPHGIMSIGAYNNFATEATSFSDKFPGITPYFLTLKLLHHLPLYREYLSMTGICDVSKQSIQYILRQGKKGCAVVIVIGGAKEAMDANPGETNIVLKKRKGFVKIAIREGAQLVPVFSFGENDIYKMALENDPGSKVRKFQRWFQHVVGFAPVVFSGRGIFNYTFGLVPYRHPVNTVVGKPIPVERVAEPSQEQIDALHGRYMQDLERLFDAHKDKYGYGGHKLNFIE</sequence>
<dbReference type="GO" id="GO:0004144">
    <property type="term" value="F:diacylglycerol O-acyltransferase activity"/>
    <property type="evidence" value="ECO:0007669"/>
    <property type="project" value="TreeGrafter"/>
</dbReference>
<comment type="caution">
    <text evidence="11">Lacks conserved residue(s) required for the propagation of feature annotation.</text>
</comment>
<dbReference type="STRING" id="947166.A0A1D1VX17"/>
<keyword evidence="10" id="KW-0012">Acyltransferase</keyword>
<dbReference type="AlphaFoldDB" id="A0A1D1VX17"/>
<dbReference type="EMBL" id="BDGG01000012">
    <property type="protein sequence ID" value="GAV05611.1"/>
    <property type="molecule type" value="Genomic_DNA"/>
</dbReference>
<dbReference type="GO" id="GO:0005789">
    <property type="term" value="C:endoplasmic reticulum membrane"/>
    <property type="evidence" value="ECO:0007669"/>
    <property type="project" value="UniProtKB-SubCell"/>
</dbReference>
<keyword evidence="4 11" id="KW-0808">Transferase</keyword>
<comment type="subcellular location">
    <subcellularLocation>
        <location evidence="1 11">Endoplasmic reticulum membrane</location>
        <topology evidence="1 11">Multi-pass membrane protein</topology>
    </subcellularLocation>
</comment>
<evidence type="ECO:0000313" key="13">
    <source>
        <dbReference type="Proteomes" id="UP000186922"/>
    </source>
</evidence>
<evidence type="ECO:0000256" key="3">
    <source>
        <dbReference type="ARBA" id="ARBA00022516"/>
    </source>
</evidence>
<evidence type="ECO:0000256" key="2">
    <source>
        <dbReference type="ARBA" id="ARBA00005420"/>
    </source>
</evidence>
<keyword evidence="9 11" id="KW-0472">Membrane</keyword>
<keyword evidence="7 11" id="KW-1133">Transmembrane helix</keyword>
<evidence type="ECO:0000256" key="9">
    <source>
        <dbReference type="ARBA" id="ARBA00023136"/>
    </source>
</evidence>
<comment type="similarity">
    <text evidence="2 11">Belongs to the diacylglycerol acyltransferase family.</text>
</comment>
<evidence type="ECO:0000313" key="12">
    <source>
        <dbReference type="EMBL" id="GAV05611.1"/>
    </source>
</evidence>
<evidence type="ECO:0000256" key="4">
    <source>
        <dbReference type="ARBA" id="ARBA00022679"/>
    </source>
</evidence>
<keyword evidence="3" id="KW-0444">Lipid biosynthesis</keyword>
<organism evidence="12 13">
    <name type="scientific">Ramazzottius varieornatus</name>
    <name type="common">Water bear</name>
    <name type="synonym">Tardigrade</name>
    <dbReference type="NCBI Taxonomy" id="947166"/>
    <lineage>
        <taxon>Eukaryota</taxon>
        <taxon>Metazoa</taxon>
        <taxon>Ecdysozoa</taxon>
        <taxon>Tardigrada</taxon>
        <taxon>Eutardigrada</taxon>
        <taxon>Parachela</taxon>
        <taxon>Hypsibioidea</taxon>
        <taxon>Ramazzottiidae</taxon>
        <taxon>Ramazzottius</taxon>
    </lineage>
</organism>
<gene>
    <name evidence="12" type="primary">RvY_15711-1</name>
    <name evidence="12" type="synonym">RvY_15711.1</name>
    <name evidence="12" type="ORF">RvY_15711</name>
</gene>
<evidence type="ECO:0000256" key="6">
    <source>
        <dbReference type="ARBA" id="ARBA00022824"/>
    </source>
</evidence>
<protein>
    <recommendedName>
        <fullName evidence="11">Acyltransferase</fullName>
        <ecNumber evidence="11">2.3.1.-</ecNumber>
    </recommendedName>
</protein>
<evidence type="ECO:0000256" key="10">
    <source>
        <dbReference type="ARBA" id="ARBA00023315"/>
    </source>
</evidence>
<dbReference type="GO" id="GO:0019432">
    <property type="term" value="P:triglyceride biosynthetic process"/>
    <property type="evidence" value="ECO:0007669"/>
    <property type="project" value="TreeGrafter"/>
</dbReference>
<keyword evidence="13" id="KW-1185">Reference proteome</keyword>
<dbReference type="PANTHER" id="PTHR12317">
    <property type="entry name" value="DIACYLGLYCEROL O-ACYLTRANSFERASE"/>
    <property type="match status" value="1"/>
</dbReference>
<reference evidence="12 13" key="1">
    <citation type="journal article" date="2016" name="Nat. Commun.">
        <title>Extremotolerant tardigrade genome and improved radiotolerance of human cultured cells by tardigrade-unique protein.</title>
        <authorList>
            <person name="Hashimoto T."/>
            <person name="Horikawa D.D."/>
            <person name="Saito Y."/>
            <person name="Kuwahara H."/>
            <person name="Kozuka-Hata H."/>
            <person name="Shin-I T."/>
            <person name="Minakuchi Y."/>
            <person name="Ohishi K."/>
            <person name="Motoyama A."/>
            <person name="Aizu T."/>
            <person name="Enomoto A."/>
            <person name="Kondo K."/>
            <person name="Tanaka S."/>
            <person name="Hara Y."/>
            <person name="Koshikawa S."/>
            <person name="Sagara H."/>
            <person name="Miura T."/>
            <person name="Yokobori S."/>
            <person name="Miyagawa K."/>
            <person name="Suzuki Y."/>
            <person name="Kubo T."/>
            <person name="Oyama M."/>
            <person name="Kohara Y."/>
            <person name="Fujiyama A."/>
            <person name="Arakawa K."/>
            <person name="Katayama T."/>
            <person name="Toyoda A."/>
            <person name="Kunieda T."/>
        </authorList>
    </citation>
    <scope>NUCLEOTIDE SEQUENCE [LARGE SCALE GENOMIC DNA]</scope>
    <source>
        <strain evidence="12 13">YOKOZUNA-1</strain>
    </source>
</reference>
<dbReference type="Pfam" id="PF03982">
    <property type="entry name" value="DAGAT"/>
    <property type="match status" value="1"/>
</dbReference>
<evidence type="ECO:0000256" key="7">
    <source>
        <dbReference type="ARBA" id="ARBA00022989"/>
    </source>
</evidence>
<evidence type="ECO:0000256" key="11">
    <source>
        <dbReference type="RuleBase" id="RU367023"/>
    </source>
</evidence>
<dbReference type="CDD" id="cd07987">
    <property type="entry name" value="LPLAT_MGAT-like"/>
    <property type="match status" value="1"/>
</dbReference>
<dbReference type="EC" id="2.3.1.-" evidence="11"/>
<proteinExistence type="inferred from homology"/>
<dbReference type="PANTHER" id="PTHR12317:SF79">
    <property type="entry name" value="ACYLTRANSFERASE"/>
    <property type="match status" value="1"/>
</dbReference>
<evidence type="ECO:0000256" key="1">
    <source>
        <dbReference type="ARBA" id="ARBA00004477"/>
    </source>
</evidence>
<dbReference type="InterPro" id="IPR007130">
    <property type="entry name" value="DAGAT"/>
</dbReference>
<accession>A0A1D1VX17</accession>
<keyword evidence="5 11" id="KW-0812">Transmembrane</keyword>
<feature type="transmembrane region" description="Helical" evidence="11">
    <location>
        <begin position="25"/>
        <end position="46"/>
    </location>
</feature>
<keyword evidence="8" id="KW-0443">Lipid metabolism</keyword>